<dbReference type="GO" id="GO:0090141">
    <property type="term" value="P:positive regulation of mitochondrial fission"/>
    <property type="evidence" value="ECO:0000318"/>
    <property type="project" value="GO_Central"/>
</dbReference>
<dbReference type="PANTHER" id="PTHR20935:SF0">
    <property type="entry name" value="SERINE_THREONINE-PROTEIN PHOSPHATASE PGAM5, MITOCHONDRIAL"/>
    <property type="match status" value="1"/>
</dbReference>
<keyword evidence="9" id="KW-1185">Reference proteome</keyword>
<dbReference type="InterPro" id="IPR051021">
    <property type="entry name" value="Mito_Ser/Thr_phosphatase"/>
</dbReference>
<dbReference type="PANTHER" id="PTHR20935">
    <property type="entry name" value="PHOSPHOGLYCERATE MUTASE-RELATED"/>
    <property type="match status" value="1"/>
</dbReference>
<dbReference type="Pfam" id="PF00300">
    <property type="entry name" value="His_Phos_1"/>
    <property type="match status" value="1"/>
</dbReference>
<organism evidence="8 9">
    <name type="scientific">Helobdella robusta</name>
    <name type="common">Californian leech</name>
    <dbReference type="NCBI Taxonomy" id="6412"/>
    <lineage>
        <taxon>Eukaryota</taxon>
        <taxon>Metazoa</taxon>
        <taxon>Spiralia</taxon>
        <taxon>Lophotrochozoa</taxon>
        <taxon>Annelida</taxon>
        <taxon>Clitellata</taxon>
        <taxon>Hirudinea</taxon>
        <taxon>Rhynchobdellida</taxon>
        <taxon>Glossiphoniidae</taxon>
        <taxon>Helobdella</taxon>
    </lineage>
</organism>
<evidence type="ECO:0000256" key="6">
    <source>
        <dbReference type="PIRSR" id="PIRSR613078-2"/>
    </source>
</evidence>
<dbReference type="SMART" id="SM00855">
    <property type="entry name" value="PGAM"/>
    <property type="match status" value="1"/>
</dbReference>
<evidence type="ECO:0000256" key="3">
    <source>
        <dbReference type="ARBA" id="ARBA00022801"/>
    </source>
</evidence>
<proteinExistence type="inferred from homology"/>
<name>T1G017_HELRO</name>
<evidence type="ECO:0000256" key="1">
    <source>
        <dbReference type="ARBA" id="ARBA00006717"/>
    </source>
</evidence>
<evidence type="ECO:0000256" key="4">
    <source>
        <dbReference type="ARBA" id="ARBA00039765"/>
    </source>
</evidence>
<evidence type="ECO:0000313" key="8">
    <source>
        <dbReference type="EnsemblMetazoa" id="HelroP70034"/>
    </source>
</evidence>
<reference evidence="7 9" key="2">
    <citation type="journal article" date="2013" name="Nature">
        <title>Insights into bilaterian evolution from three spiralian genomes.</title>
        <authorList>
            <person name="Simakov O."/>
            <person name="Marletaz F."/>
            <person name="Cho S.J."/>
            <person name="Edsinger-Gonzales E."/>
            <person name="Havlak P."/>
            <person name="Hellsten U."/>
            <person name="Kuo D.H."/>
            <person name="Larsson T."/>
            <person name="Lv J."/>
            <person name="Arendt D."/>
            <person name="Savage R."/>
            <person name="Osoegawa K."/>
            <person name="de Jong P."/>
            <person name="Grimwood J."/>
            <person name="Chapman J.A."/>
            <person name="Shapiro H."/>
            <person name="Aerts A."/>
            <person name="Otillar R.P."/>
            <person name="Terry A.Y."/>
            <person name="Boore J.L."/>
            <person name="Grigoriev I.V."/>
            <person name="Lindberg D.R."/>
            <person name="Seaver E.C."/>
            <person name="Weisblat D.A."/>
            <person name="Putnam N.H."/>
            <person name="Rokhsar D.S."/>
        </authorList>
    </citation>
    <scope>NUCLEOTIDE SEQUENCE</scope>
</reference>
<dbReference type="AlphaFoldDB" id="T1G017"/>
<dbReference type="InterPro" id="IPR001345">
    <property type="entry name" value="PG/BPGM_mutase_AS"/>
</dbReference>
<dbReference type="InterPro" id="IPR029033">
    <property type="entry name" value="His_PPase_superfam"/>
</dbReference>
<dbReference type="EC" id="3.1.3.16" evidence="2"/>
<dbReference type="Gene3D" id="3.40.50.1240">
    <property type="entry name" value="Phosphoglycerate mutase-like"/>
    <property type="match status" value="1"/>
</dbReference>
<dbReference type="HOGENOM" id="CLU_063130_0_1_1"/>
<evidence type="ECO:0000256" key="2">
    <source>
        <dbReference type="ARBA" id="ARBA00013081"/>
    </source>
</evidence>
<dbReference type="RefSeq" id="XP_009030086.1">
    <property type="nucleotide sequence ID" value="XM_009031838.1"/>
</dbReference>
<evidence type="ECO:0000313" key="9">
    <source>
        <dbReference type="Proteomes" id="UP000015101"/>
    </source>
</evidence>
<dbReference type="STRING" id="6412.T1G017"/>
<dbReference type="Proteomes" id="UP000015101">
    <property type="component" value="Unassembled WGS sequence"/>
</dbReference>
<accession>T1G017</accession>
<evidence type="ECO:0000313" key="7">
    <source>
        <dbReference type="EMBL" id="ESN91738.1"/>
    </source>
</evidence>
<sequence>MSAPSKLMKARNILLIRHGEYDFNTGKLTDRGCKKQASHAAYRLKQMNISVGPVYHSTLTRATETASIIHKNLRLPFPLIADSMLEEGGPTPPNPTISYWSLPERDYHVDGPRLESAFRRYFFRPDDNDGQTNKITNEVIIAHGNIIRFFVLRSLQLPTNTWMRMFVAHASITRLHIQHDGIVSMSLFGDSGHIDYKDLTY</sequence>
<dbReference type="KEGG" id="hro:HELRODRAFT_70034"/>
<gene>
    <name evidence="8" type="primary">20214415</name>
    <name evidence="7" type="ORF">HELRODRAFT_70034</name>
</gene>
<dbReference type="GO" id="GO:0004722">
    <property type="term" value="F:protein serine/threonine phosphatase activity"/>
    <property type="evidence" value="ECO:0000318"/>
    <property type="project" value="GO_Central"/>
</dbReference>
<dbReference type="OrthoDB" id="2118094at2759"/>
<comment type="similarity">
    <text evidence="1">Belongs to the phosphoglycerate mutase family. BPG-dependent PGAM subfamily.</text>
</comment>
<dbReference type="InterPro" id="IPR013078">
    <property type="entry name" value="His_Pase_superF_clade-1"/>
</dbReference>
<dbReference type="SUPFAM" id="SSF53254">
    <property type="entry name" value="Phosphoglycerate mutase-like"/>
    <property type="match status" value="1"/>
</dbReference>
<dbReference type="PROSITE" id="PS00175">
    <property type="entry name" value="PG_MUTASE"/>
    <property type="match status" value="1"/>
</dbReference>
<dbReference type="CDD" id="cd07067">
    <property type="entry name" value="HP_PGM_like"/>
    <property type="match status" value="1"/>
</dbReference>
<dbReference type="GO" id="GO:0005739">
    <property type="term" value="C:mitochondrion"/>
    <property type="evidence" value="ECO:0000318"/>
    <property type="project" value="GO_Central"/>
</dbReference>
<dbReference type="CTD" id="20214415"/>
<feature type="binding site" evidence="6">
    <location>
        <position position="61"/>
    </location>
    <ligand>
        <name>substrate</name>
    </ligand>
</feature>
<dbReference type="eggNOG" id="KOG4609">
    <property type="taxonomic scope" value="Eukaryota"/>
</dbReference>
<protein>
    <recommendedName>
        <fullName evidence="4">Serine/threonine-protein phosphatase PGAM5, mitochondrial</fullName>
        <ecNumber evidence="2">3.1.3.16</ecNumber>
    </recommendedName>
    <alternativeName>
        <fullName evidence="5">Serine/threonine-protein phosphatase Pgam5, mitochondrial</fullName>
    </alternativeName>
</protein>
<evidence type="ECO:0000256" key="5">
    <source>
        <dbReference type="ARBA" id="ARBA00040722"/>
    </source>
</evidence>
<dbReference type="EMBL" id="KB097700">
    <property type="protein sequence ID" value="ESN91738.1"/>
    <property type="molecule type" value="Genomic_DNA"/>
</dbReference>
<reference evidence="9" key="1">
    <citation type="submission" date="2012-12" db="EMBL/GenBank/DDBJ databases">
        <authorList>
            <person name="Hellsten U."/>
            <person name="Grimwood J."/>
            <person name="Chapman J.A."/>
            <person name="Shapiro H."/>
            <person name="Aerts A."/>
            <person name="Otillar R.P."/>
            <person name="Terry A.Y."/>
            <person name="Boore J.L."/>
            <person name="Simakov O."/>
            <person name="Marletaz F."/>
            <person name="Cho S.-J."/>
            <person name="Edsinger-Gonzales E."/>
            <person name="Havlak P."/>
            <person name="Kuo D.-H."/>
            <person name="Larsson T."/>
            <person name="Lv J."/>
            <person name="Arendt D."/>
            <person name="Savage R."/>
            <person name="Osoegawa K."/>
            <person name="de Jong P."/>
            <person name="Lindberg D.R."/>
            <person name="Seaver E.C."/>
            <person name="Weisblat D.A."/>
            <person name="Putnam N.H."/>
            <person name="Grigoriev I.V."/>
            <person name="Rokhsar D.S."/>
        </authorList>
    </citation>
    <scope>NUCLEOTIDE SEQUENCE</scope>
</reference>
<dbReference type="EnsemblMetazoa" id="HelroT70034">
    <property type="protein sequence ID" value="HelroP70034"/>
    <property type="gene ID" value="HelroG70034"/>
</dbReference>
<reference evidence="8" key="3">
    <citation type="submission" date="2015-06" db="UniProtKB">
        <authorList>
            <consortium name="EnsemblMetazoa"/>
        </authorList>
    </citation>
    <scope>IDENTIFICATION</scope>
</reference>
<dbReference type="InParanoid" id="T1G017"/>
<keyword evidence="3" id="KW-0378">Hydrolase</keyword>
<dbReference type="GeneID" id="20214415"/>
<dbReference type="EMBL" id="AMQM01002175">
    <property type="status" value="NOT_ANNOTATED_CDS"/>
    <property type="molecule type" value="Genomic_DNA"/>
</dbReference>
<feature type="binding site" evidence="6">
    <location>
        <begin position="17"/>
        <end position="24"/>
    </location>
    <ligand>
        <name>substrate</name>
    </ligand>
</feature>